<evidence type="ECO:0000313" key="1">
    <source>
        <dbReference type="EMBL" id="KDR67255.1"/>
    </source>
</evidence>
<accession>A0A067S8Q8</accession>
<name>A0A067S8Q8_GALM3</name>
<evidence type="ECO:0000313" key="2">
    <source>
        <dbReference type="Proteomes" id="UP000027222"/>
    </source>
</evidence>
<sequence>MEPLLGRFSPQKAPLDYGFVAIGGKGFSNATATNSDGPGLNSLSIVGFVAWSHDLSAPAPPVNGTQGIFSVSELATSQLSQTRPKNILAPFNGSSTAKSKVTYFSQSHIGPETVDYIFRCQALDAIVSSVRTVVYISPPTTLAEVDITPGEMYSFGLNIEAARVADDVYARYLHLGDIHI</sequence>
<dbReference type="HOGENOM" id="CLU_1496320_0_0_1"/>
<proteinExistence type="predicted"/>
<keyword evidence="2" id="KW-1185">Reference proteome</keyword>
<protein>
    <submittedName>
        <fullName evidence="1">Uncharacterized protein</fullName>
    </submittedName>
</protein>
<gene>
    <name evidence="1" type="ORF">GALMADRAFT_216552</name>
</gene>
<dbReference type="AlphaFoldDB" id="A0A067S8Q8"/>
<dbReference type="EMBL" id="KL142416">
    <property type="protein sequence ID" value="KDR67255.1"/>
    <property type="molecule type" value="Genomic_DNA"/>
</dbReference>
<dbReference type="Proteomes" id="UP000027222">
    <property type="component" value="Unassembled WGS sequence"/>
</dbReference>
<organism evidence="1 2">
    <name type="scientific">Galerina marginata (strain CBS 339.88)</name>
    <dbReference type="NCBI Taxonomy" id="685588"/>
    <lineage>
        <taxon>Eukaryota</taxon>
        <taxon>Fungi</taxon>
        <taxon>Dikarya</taxon>
        <taxon>Basidiomycota</taxon>
        <taxon>Agaricomycotina</taxon>
        <taxon>Agaricomycetes</taxon>
        <taxon>Agaricomycetidae</taxon>
        <taxon>Agaricales</taxon>
        <taxon>Agaricineae</taxon>
        <taxon>Strophariaceae</taxon>
        <taxon>Galerina</taxon>
    </lineage>
</organism>
<reference evidence="2" key="1">
    <citation type="journal article" date="2014" name="Proc. Natl. Acad. Sci. U.S.A.">
        <title>Extensive sampling of basidiomycete genomes demonstrates inadequacy of the white-rot/brown-rot paradigm for wood decay fungi.</title>
        <authorList>
            <person name="Riley R."/>
            <person name="Salamov A.A."/>
            <person name="Brown D.W."/>
            <person name="Nagy L.G."/>
            <person name="Floudas D."/>
            <person name="Held B.W."/>
            <person name="Levasseur A."/>
            <person name="Lombard V."/>
            <person name="Morin E."/>
            <person name="Otillar R."/>
            <person name="Lindquist E.A."/>
            <person name="Sun H."/>
            <person name="LaButti K.M."/>
            <person name="Schmutz J."/>
            <person name="Jabbour D."/>
            <person name="Luo H."/>
            <person name="Baker S.E."/>
            <person name="Pisabarro A.G."/>
            <person name="Walton J.D."/>
            <person name="Blanchette R.A."/>
            <person name="Henrissat B."/>
            <person name="Martin F."/>
            <person name="Cullen D."/>
            <person name="Hibbett D.S."/>
            <person name="Grigoriev I.V."/>
        </authorList>
    </citation>
    <scope>NUCLEOTIDE SEQUENCE [LARGE SCALE GENOMIC DNA]</scope>
    <source>
        <strain evidence="2">CBS 339.88</strain>
    </source>
</reference>